<dbReference type="InterPro" id="IPR036264">
    <property type="entry name" value="Bact_exopeptidase_dim_dom"/>
</dbReference>
<dbReference type="PROSITE" id="PS00758">
    <property type="entry name" value="ARGE_DAPE_CPG2_1"/>
    <property type="match status" value="1"/>
</dbReference>
<dbReference type="CDD" id="cd08659">
    <property type="entry name" value="M20_ArgE_DapE-like"/>
    <property type="match status" value="1"/>
</dbReference>
<evidence type="ECO:0000256" key="3">
    <source>
        <dbReference type="ARBA" id="ARBA00005130"/>
    </source>
</evidence>
<accession>A0A6N3JWA9</accession>
<comment type="cofactor">
    <cofactor evidence="1">
        <name>Co(2+)</name>
        <dbReference type="ChEBI" id="CHEBI:48828"/>
    </cofactor>
</comment>
<reference evidence="13 14" key="1">
    <citation type="submission" date="2018-07" db="EMBL/GenBank/DDBJ databases">
        <authorList>
            <person name="Ye Y."/>
        </authorList>
    </citation>
    <scope>NUCLEOTIDE SEQUENCE [LARGE SCALE GENOMIC DNA]</scope>
    <source>
        <strain evidence="14">H14(2018)</strain>
    </source>
</reference>
<evidence type="ECO:0000313" key="13">
    <source>
        <dbReference type="EMBL" id="AXH88744.1"/>
    </source>
</evidence>
<dbReference type="GO" id="GO:0009089">
    <property type="term" value="P:lysine biosynthetic process via diaminopimelate"/>
    <property type="evidence" value="ECO:0007669"/>
    <property type="project" value="UniProtKB-UniPathway"/>
</dbReference>
<dbReference type="PROSITE" id="PS00759">
    <property type="entry name" value="ARGE_DAPE_CPG2_2"/>
    <property type="match status" value="1"/>
</dbReference>
<evidence type="ECO:0000256" key="4">
    <source>
        <dbReference type="ARBA" id="ARBA00006247"/>
    </source>
</evidence>
<keyword evidence="10" id="KW-0170">Cobalt</keyword>
<keyword evidence="9" id="KW-0862">Zinc</keyword>
<comment type="similarity">
    <text evidence="4">Belongs to the peptidase M20A family.</text>
</comment>
<sequence length="414" mass="43158">MTSDTHASLRAGHLVDEQAVVSLTQDLVRIPSTWDAGRGRSEQPVAELVAQVMRGFGWRPEVTEVVPGRPNVVAVVDGGLPGPTLMFEGHTDVVTEGAPEEWTVDPFGGDIVDGRLYGRGSADMKAGVAAMIHATRAVELAGPFPGRIVVAALVDEEGQMLGAKHFTTTALAREVDAAIICEPEAEEICAVAKGAVRLLVTCTGKMAHGAMPQHGRNPVPAVAELVAALGRYQKELQADPGEHEHLGLTYLTPTVLDAGSADQLNVIPGRAVLGVDCRTVPGVDHAALAARVRSDADAIGARHGVTFAVEVVDDRPCAVTPEDHPVSLAVAEAHRAVTGAEPVFGGVPGATDGTILWRDSGIPNVVYGPGPKWIAHQPDEYVEVDDVVRKTKVYAEAALAFLTGATGALTGAAS</sequence>
<dbReference type="Proteomes" id="UP000253958">
    <property type="component" value="Chromosome"/>
</dbReference>
<dbReference type="UniPathway" id="UPA00034">
    <property type="reaction ID" value="UER00021"/>
</dbReference>
<dbReference type="EMBL" id="CP031263">
    <property type="protein sequence ID" value="AXH88744.1"/>
    <property type="molecule type" value="Genomic_DNA"/>
</dbReference>
<comment type="cofactor">
    <cofactor evidence="2">
        <name>Zn(2+)</name>
        <dbReference type="ChEBI" id="CHEBI:29105"/>
    </cofactor>
</comment>
<keyword evidence="8" id="KW-0378">Hydrolase</keyword>
<dbReference type="InterPro" id="IPR002933">
    <property type="entry name" value="Peptidase_M20"/>
</dbReference>
<dbReference type="InterPro" id="IPR011650">
    <property type="entry name" value="Peptidase_M20_dimer"/>
</dbReference>
<keyword evidence="7" id="KW-0479">Metal-binding</keyword>
<evidence type="ECO:0000259" key="12">
    <source>
        <dbReference type="Pfam" id="PF07687"/>
    </source>
</evidence>
<gene>
    <name evidence="13" type="ORF">DVH21_01725</name>
</gene>
<evidence type="ECO:0000256" key="2">
    <source>
        <dbReference type="ARBA" id="ARBA00001947"/>
    </source>
</evidence>
<dbReference type="EC" id="3.5.1.18" evidence="5"/>
<protein>
    <recommendedName>
        <fullName evidence="6">Probable succinyl-diaminopimelate desuccinylase</fullName>
        <ecNumber evidence="5">3.5.1.18</ecNumber>
    </recommendedName>
</protein>
<evidence type="ECO:0000256" key="9">
    <source>
        <dbReference type="ARBA" id="ARBA00022833"/>
    </source>
</evidence>
<evidence type="ECO:0000256" key="7">
    <source>
        <dbReference type="ARBA" id="ARBA00022723"/>
    </source>
</evidence>
<dbReference type="Pfam" id="PF07687">
    <property type="entry name" value="M20_dimer"/>
    <property type="match status" value="1"/>
</dbReference>
<dbReference type="GO" id="GO:0009014">
    <property type="term" value="F:succinyl-diaminopimelate desuccinylase activity"/>
    <property type="evidence" value="ECO:0007669"/>
    <property type="project" value="UniProtKB-EC"/>
</dbReference>
<evidence type="ECO:0000256" key="8">
    <source>
        <dbReference type="ARBA" id="ARBA00022801"/>
    </source>
</evidence>
<dbReference type="InterPro" id="IPR010182">
    <property type="entry name" value="ArgE/DapE"/>
</dbReference>
<comment type="pathway">
    <text evidence="3">Amino-acid biosynthesis; L-lysine biosynthesis via DAP pathway; LL-2,6-diaminopimelate from (S)-tetrahydrodipicolinate (succinylase route): step 3/3.</text>
</comment>
<evidence type="ECO:0000256" key="5">
    <source>
        <dbReference type="ARBA" id="ARBA00011921"/>
    </source>
</evidence>
<dbReference type="RefSeq" id="WP_114918642.1">
    <property type="nucleotide sequence ID" value="NZ_CP031263.1"/>
</dbReference>
<dbReference type="Gene3D" id="3.40.630.10">
    <property type="entry name" value="Zn peptidases"/>
    <property type="match status" value="2"/>
</dbReference>
<evidence type="ECO:0000256" key="10">
    <source>
        <dbReference type="ARBA" id="ARBA00023285"/>
    </source>
</evidence>
<evidence type="ECO:0000256" key="11">
    <source>
        <dbReference type="ARBA" id="ARBA00051301"/>
    </source>
</evidence>
<feature type="domain" description="Peptidase M20 dimerisation" evidence="12">
    <location>
        <begin position="193"/>
        <end position="299"/>
    </location>
</feature>
<comment type="catalytic activity">
    <reaction evidence="11">
        <text>N-succinyl-(2S,6S)-2,6-diaminopimelate + H2O = (2S,6S)-2,6-diaminopimelate + succinate</text>
        <dbReference type="Rhea" id="RHEA:22608"/>
        <dbReference type="ChEBI" id="CHEBI:15377"/>
        <dbReference type="ChEBI" id="CHEBI:30031"/>
        <dbReference type="ChEBI" id="CHEBI:57609"/>
        <dbReference type="ChEBI" id="CHEBI:58087"/>
        <dbReference type="EC" id="3.5.1.18"/>
    </reaction>
</comment>
<dbReference type="InterPro" id="IPR050072">
    <property type="entry name" value="Peptidase_M20A"/>
</dbReference>
<dbReference type="PANTHER" id="PTHR43808">
    <property type="entry name" value="ACETYLORNITHINE DEACETYLASE"/>
    <property type="match status" value="1"/>
</dbReference>
<proteinExistence type="inferred from homology"/>
<evidence type="ECO:0000313" key="14">
    <source>
        <dbReference type="Proteomes" id="UP000253958"/>
    </source>
</evidence>
<evidence type="ECO:0000256" key="1">
    <source>
        <dbReference type="ARBA" id="ARBA00001941"/>
    </source>
</evidence>
<name>A0A6N3JWA9_9ACTN</name>
<dbReference type="AlphaFoldDB" id="A0A6N3JWA9"/>
<organism evidence="13 14">
    <name type="scientific">Micromonospora aurantiaca</name>
    <name type="common">nom. illeg.</name>
    <dbReference type="NCBI Taxonomy" id="47850"/>
    <lineage>
        <taxon>Bacteria</taxon>
        <taxon>Bacillati</taxon>
        <taxon>Actinomycetota</taxon>
        <taxon>Actinomycetes</taxon>
        <taxon>Micromonosporales</taxon>
        <taxon>Micromonosporaceae</taxon>
        <taxon>Micromonospora</taxon>
    </lineage>
</organism>
<dbReference type="InterPro" id="IPR001261">
    <property type="entry name" value="ArgE/DapE_CS"/>
</dbReference>
<dbReference type="Pfam" id="PF01546">
    <property type="entry name" value="Peptidase_M20"/>
    <property type="match status" value="1"/>
</dbReference>
<dbReference type="NCBIfam" id="TIGR01910">
    <property type="entry name" value="DapE-ArgE"/>
    <property type="match status" value="1"/>
</dbReference>
<evidence type="ECO:0000256" key="6">
    <source>
        <dbReference type="ARBA" id="ARBA00016853"/>
    </source>
</evidence>
<dbReference type="SUPFAM" id="SSF55031">
    <property type="entry name" value="Bacterial exopeptidase dimerisation domain"/>
    <property type="match status" value="1"/>
</dbReference>
<reference evidence="13 14" key="2">
    <citation type="submission" date="2018-08" db="EMBL/GenBank/DDBJ databases">
        <title>Streptomyces kandeliansis sp. nov., an endophytic bacterium isolated from mangrove plant.</title>
        <authorList>
            <person name="Wang R."/>
        </authorList>
    </citation>
    <scope>NUCLEOTIDE SEQUENCE [LARGE SCALE GENOMIC DNA]</scope>
    <source>
        <strain evidence="14">H14(2018)</strain>
    </source>
</reference>
<dbReference type="SUPFAM" id="SSF53187">
    <property type="entry name" value="Zn-dependent exopeptidases"/>
    <property type="match status" value="1"/>
</dbReference>
<dbReference type="GO" id="GO:0046872">
    <property type="term" value="F:metal ion binding"/>
    <property type="evidence" value="ECO:0007669"/>
    <property type="project" value="UniProtKB-KW"/>
</dbReference>